<evidence type="ECO:0000256" key="3">
    <source>
        <dbReference type="ARBA" id="ARBA00023163"/>
    </source>
</evidence>
<dbReference type="PROSITE" id="PS50043">
    <property type="entry name" value="HTH_LUXR_2"/>
    <property type="match status" value="1"/>
</dbReference>
<evidence type="ECO:0000256" key="2">
    <source>
        <dbReference type="ARBA" id="ARBA00023125"/>
    </source>
</evidence>
<dbReference type="Proteomes" id="UP000616499">
    <property type="component" value="Unassembled WGS sequence"/>
</dbReference>
<dbReference type="InterPro" id="IPR016032">
    <property type="entry name" value="Sig_transdc_resp-reg_C-effctor"/>
</dbReference>
<reference evidence="7" key="1">
    <citation type="journal article" date="2019" name="Int. J. Syst. Evol. Microbiol.">
        <title>The Global Catalogue of Microorganisms (GCM) 10K type strain sequencing project: providing services to taxonomists for standard genome sequencing and annotation.</title>
        <authorList>
            <consortium name="The Broad Institute Genomics Platform"/>
            <consortium name="The Broad Institute Genome Sequencing Center for Infectious Disease"/>
            <person name="Wu L."/>
            <person name="Ma J."/>
        </authorList>
    </citation>
    <scope>NUCLEOTIDE SEQUENCE [LARGE SCALE GENOMIC DNA]</scope>
    <source>
        <strain evidence="7">JCM 13501</strain>
    </source>
</reference>
<dbReference type="Pfam" id="PF00196">
    <property type="entry name" value="GerE"/>
    <property type="match status" value="1"/>
</dbReference>
<organism evidence="6 7">
    <name type="scientific">Pseudomonas asuensis</name>
    <dbReference type="NCBI Taxonomy" id="1825787"/>
    <lineage>
        <taxon>Bacteria</taxon>
        <taxon>Pseudomonadati</taxon>
        <taxon>Pseudomonadota</taxon>
        <taxon>Gammaproteobacteria</taxon>
        <taxon>Pseudomonadales</taxon>
        <taxon>Pseudomonadaceae</taxon>
        <taxon>Pseudomonas</taxon>
    </lineage>
</organism>
<dbReference type="Pfam" id="PF13487">
    <property type="entry name" value="HD_5"/>
    <property type="match status" value="1"/>
</dbReference>
<dbReference type="Gene3D" id="1.10.10.10">
    <property type="entry name" value="Winged helix-like DNA-binding domain superfamily/Winged helix DNA-binding domain"/>
    <property type="match status" value="1"/>
</dbReference>
<evidence type="ECO:0000259" key="5">
    <source>
        <dbReference type="PROSITE" id="PS51832"/>
    </source>
</evidence>
<accession>A0ABQ2H479</accession>
<protein>
    <recommendedName>
        <fullName evidence="8">Response regulator transcription factor</fullName>
    </recommendedName>
</protein>
<evidence type="ECO:0000313" key="7">
    <source>
        <dbReference type="Proteomes" id="UP000616499"/>
    </source>
</evidence>
<dbReference type="Gene3D" id="1.10.3210.10">
    <property type="entry name" value="Hypothetical protein af1432"/>
    <property type="match status" value="1"/>
</dbReference>
<feature type="domain" description="HTH luxR-type" evidence="4">
    <location>
        <begin position="92"/>
        <end position="157"/>
    </location>
</feature>
<keyword evidence="1" id="KW-0805">Transcription regulation</keyword>
<dbReference type="InterPro" id="IPR037522">
    <property type="entry name" value="HD_GYP_dom"/>
</dbReference>
<dbReference type="CDD" id="cd06170">
    <property type="entry name" value="LuxR_C_like"/>
    <property type="match status" value="1"/>
</dbReference>
<name>A0ABQ2H479_9PSED</name>
<gene>
    <name evidence="6" type="ORF">GCM10009425_45350</name>
</gene>
<dbReference type="PROSITE" id="PS00622">
    <property type="entry name" value="HTH_LUXR_1"/>
    <property type="match status" value="1"/>
</dbReference>
<dbReference type="SMART" id="SM00421">
    <property type="entry name" value="HTH_LUXR"/>
    <property type="match status" value="1"/>
</dbReference>
<dbReference type="PROSITE" id="PS51832">
    <property type="entry name" value="HD_GYP"/>
    <property type="match status" value="1"/>
</dbReference>
<dbReference type="SUPFAM" id="SSF46894">
    <property type="entry name" value="C-terminal effector domain of the bipartite response regulators"/>
    <property type="match status" value="1"/>
</dbReference>
<evidence type="ECO:0000313" key="6">
    <source>
        <dbReference type="EMBL" id="GGM29716.1"/>
    </source>
</evidence>
<keyword evidence="2" id="KW-0238">DNA-binding</keyword>
<feature type="domain" description="HD-GYP" evidence="5">
    <location>
        <begin position="1"/>
        <end position="97"/>
    </location>
</feature>
<dbReference type="PANTHER" id="PTHR44688:SF16">
    <property type="entry name" value="DNA-BINDING TRANSCRIPTIONAL ACTIVATOR DEVR_DOSR"/>
    <property type="match status" value="1"/>
</dbReference>
<evidence type="ECO:0000256" key="1">
    <source>
        <dbReference type="ARBA" id="ARBA00023015"/>
    </source>
</evidence>
<dbReference type="InterPro" id="IPR000792">
    <property type="entry name" value="Tscrpt_reg_LuxR_C"/>
</dbReference>
<dbReference type="PANTHER" id="PTHR44688">
    <property type="entry name" value="DNA-BINDING TRANSCRIPTIONAL ACTIVATOR DEVR_DOSR"/>
    <property type="match status" value="1"/>
</dbReference>
<proteinExistence type="predicted"/>
<dbReference type="PRINTS" id="PR00038">
    <property type="entry name" value="HTHLUXR"/>
</dbReference>
<sequence length="160" mass="17219">MAASGEIAAHAYERLNGSGYFRGVMGDALCAEHRLLAASVAWVALRQARPWRPAYSESDAVRLLKQDVGSGLFDNNACQAVMAAARGERGIYKHKASLLTTRECRILLEISRGASNKQVARLLDISPSTVRTHMESIFCKLGCSTRAAATLKGLTLGLIA</sequence>
<keyword evidence="3" id="KW-0804">Transcription</keyword>
<dbReference type="EMBL" id="BMNW01000016">
    <property type="protein sequence ID" value="GGM29716.1"/>
    <property type="molecule type" value="Genomic_DNA"/>
</dbReference>
<comment type="caution">
    <text evidence="6">The sequence shown here is derived from an EMBL/GenBank/DDBJ whole genome shotgun (WGS) entry which is preliminary data.</text>
</comment>
<evidence type="ECO:0008006" key="8">
    <source>
        <dbReference type="Google" id="ProtNLM"/>
    </source>
</evidence>
<dbReference type="InterPro" id="IPR036388">
    <property type="entry name" value="WH-like_DNA-bd_sf"/>
</dbReference>
<evidence type="ECO:0000259" key="4">
    <source>
        <dbReference type="PROSITE" id="PS50043"/>
    </source>
</evidence>
<keyword evidence="7" id="KW-1185">Reference proteome</keyword>